<evidence type="ECO:0000313" key="1">
    <source>
        <dbReference type="EMBL" id="RKX71571.1"/>
    </source>
</evidence>
<dbReference type="Pfam" id="PF19777">
    <property type="entry name" value="DUF6263"/>
    <property type="match status" value="1"/>
</dbReference>
<accession>A0A660SNE3</accession>
<dbReference type="InterPro" id="IPR046230">
    <property type="entry name" value="DUF6263"/>
</dbReference>
<dbReference type="EMBL" id="QNBE01000006">
    <property type="protein sequence ID" value="RKX71571.1"/>
    <property type="molecule type" value="Genomic_DNA"/>
</dbReference>
<dbReference type="Proteomes" id="UP000268469">
    <property type="component" value="Unassembled WGS sequence"/>
</dbReference>
<dbReference type="AlphaFoldDB" id="A0A660SNE3"/>
<organism evidence="1 2">
    <name type="scientific">candidate division WOR-3 bacterium</name>
    <dbReference type="NCBI Taxonomy" id="2052148"/>
    <lineage>
        <taxon>Bacteria</taxon>
        <taxon>Bacteria division WOR-3</taxon>
    </lineage>
</organism>
<protein>
    <submittedName>
        <fullName evidence="1">Uncharacterized protein</fullName>
    </submittedName>
</protein>
<comment type="caution">
    <text evidence="1">The sequence shown here is derived from an EMBL/GenBank/DDBJ whole genome shotgun (WGS) entry which is preliminary data.</text>
</comment>
<reference evidence="1 2" key="1">
    <citation type="submission" date="2018-06" db="EMBL/GenBank/DDBJ databases">
        <title>Extensive metabolic versatility and redundancy in microbially diverse, dynamic hydrothermal sediments.</title>
        <authorList>
            <person name="Dombrowski N."/>
            <person name="Teske A."/>
            <person name="Baker B.J."/>
        </authorList>
    </citation>
    <scope>NUCLEOTIDE SEQUENCE [LARGE SCALE GENOMIC DNA]</scope>
    <source>
        <strain evidence="1">B36_G15</strain>
    </source>
</reference>
<sequence length="310" mass="34376">MKKLSFFLVVLILTTCKVEKKVLLQLNFKEGKHYGLLMTTDQKISQEIQGQKMELDQTMKIGLDFNVVRVLDNGDAEIEVTYKRTGYRFYNPMIGTFEYDSDNPPAKIPPPALGFAALIGKGFTIVISPKGEVRELRGLDQMLAQVLNDLDLPPQAANAREQIVAALKKQFGDDATKEMLGQTFNIFPPDSIPIGGTWRKRIEMRSVYPMVIDARYTLQSIKENEAHISLSAEIGSNPKTSPLTFGGMSMEYQFSGKMEGELVLDLESGLTKSGRTNQVFSGEMKITGGPSGKPTAVPIKIEGTTRFEPL</sequence>
<proteinExistence type="predicted"/>
<name>A0A660SNE3_UNCW3</name>
<gene>
    <name evidence="1" type="ORF">DRP53_01185</name>
</gene>
<evidence type="ECO:0000313" key="2">
    <source>
        <dbReference type="Proteomes" id="UP000268469"/>
    </source>
</evidence>